<name>A6HW55_RAT</name>
<dbReference type="AlphaFoldDB" id="A6HW55"/>
<gene>
    <name evidence="1" type="ORF">rCG_29114</name>
</gene>
<organism evidence="1 2">
    <name type="scientific">Rattus norvegicus</name>
    <name type="common">Rat</name>
    <dbReference type="NCBI Taxonomy" id="10116"/>
    <lineage>
        <taxon>Eukaryota</taxon>
        <taxon>Metazoa</taxon>
        <taxon>Chordata</taxon>
        <taxon>Craniata</taxon>
        <taxon>Vertebrata</taxon>
        <taxon>Euteleostomi</taxon>
        <taxon>Mammalia</taxon>
        <taxon>Eutheria</taxon>
        <taxon>Euarchontoglires</taxon>
        <taxon>Glires</taxon>
        <taxon>Rodentia</taxon>
        <taxon>Myomorpha</taxon>
        <taxon>Muroidea</taxon>
        <taxon>Muridae</taxon>
        <taxon>Murinae</taxon>
        <taxon>Rattus</taxon>
    </lineage>
</organism>
<reference evidence="2" key="1">
    <citation type="submission" date="2005-09" db="EMBL/GenBank/DDBJ databases">
        <authorList>
            <person name="Mural R.J."/>
            <person name="Li P.W."/>
            <person name="Adams M.D."/>
            <person name="Amanatides P.G."/>
            <person name="Baden-Tillson H."/>
            <person name="Barnstead M."/>
            <person name="Chin S.H."/>
            <person name="Dew I."/>
            <person name="Evans C.A."/>
            <person name="Ferriera S."/>
            <person name="Flanigan M."/>
            <person name="Fosler C."/>
            <person name="Glodek A."/>
            <person name="Gu Z."/>
            <person name="Holt R.A."/>
            <person name="Jennings D."/>
            <person name="Kraft C.L."/>
            <person name="Lu F."/>
            <person name="Nguyen T."/>
            <person name="Nusskern D.R."/>
            <person name="Pfannkoch C.M."/>
            <person name="Sitter C."/>
            <person name="Sutton G.G."/>
            <person name="Venter J.C."/>
            <person name="Wang Z."/>
            <person name="Woodage T."/>
            <person name="Zheng X.H."/>
            <person name="Zhong F."/>
        </authorList>
    </citation>
    <scope>NUCLEOTIDE SEQUENCE [LARGE SCALE GENOMIC DNA]</scope>
    <source>
        <strain>BN</strain>
        <strain evidence="2">Sprague-Dawley</strain>
    </source>
</reference>
<accession>A6HW55</accession>
<evidence type="ECO:0000313" key="1">
    <source>
        <dbReference type="EMBL" id="EDL82341.1"/>
    </source>
</evidence>
<sequence>MSKNVDCEPLTLPQIYVDGNDGISALNALDAVYGHAGQEAQQIEDGKVMHHLKQSTELVNVSQCHLPCHWKSGCLTSGHQIIKASSSDTFFSTWGLASP</sequence>
<protein>
    <submittedName>
        <fullName evidence="1">RCG29114</fullName>
    </submittedName>
</protein>
<proteinExistence type="predicted"/>
<dbReference type="EMBL" id="CH473952">
    <property type="protein sequence ID" value="EDL82341.1"/>
    <property type="molecule type" value="Genomic_DNA"/>
</dbReference>
<evidence type="ECO:0000313" key="2">
    <source>
        <dbReference type="Proteomes" id="UP000234681"/>
    </source>
</evidence>
<dbReference type="Proteomes" id="UP000234681">
    <property type="component" value="Chromosome 2"/>
</dbReference>